<feature type="domain" description="CBM21" evidence="2">
    <location>
        <begin position="299"/>
        <end position="425"/>
    </location>
</feature>
<reference evidence="4" key="1">
    <citation type="submission" date="2016-03" db="EMBL/GenBank/DDBJ databases">
        <authorList>
            <person name="Devillers Hugo."/>
        </authorList>
    </citation>
    <scope>NUCLEOTIDE SEQUENCE [LARGE SCALE GENOMIC DNA]</scope>
</reference>
<evidence type="ECO:0000256" key="1">
    <source>
        <dbReference type="SAM" id="MobiDB-lite"/>
    </source>
</evidence>
<dbReference type="InterPro" id="IPR050782">
    <property type="entry name" value="PP1_regulatory_subunit_3"/>
</dbReference>
<evidence type="ECO:0000313" key="4">
    <source>
        <dbReference type="Proteomes" id="UP000189911"/>
    </source>
</evidence>
<dbReference type="Proteomes" id="UP000189911">
    <property type="component" value="Chromosome C"/>
</dbReference>
<dbReference type="InterPro" id="IPR005036">
    <property type="entry name" value="CBM21_dom"/>
</dbReference>
<dbReference type="OrthoDB" id="4035814at2759"/>
<proteinExistence type="predicted"/>
<feature type="region of interest" description="Disordered" evidence="1">
    <location>
        <begin position="58"/>
        <end position="79"/>
    </location>
</feature>
<dbReference type="GO" id="GO:0008157">
    <property type="term" value="F:protein phosphatase 1 binding"/>
    <property type="evidence" value="ECO:0007669"/>
    <property type="project" value="TreeGrafter"/>
</dbReference>
<sequence length="741" mass="81194">MDSPASDDGFDSVADTSNKSLNNSNNNHDTLLAQTPIGTAVKDDISVQDLVTWTRWRDTSPSASTASASASASTSASATAGPSTTVAAVSQFPPFALLRPSLKPGLSSTPSRSSSSLKNVRFAHQLTTVKRFDTRSEPISISTENSPQLAPICDDDDGIGSEDDDGGDGGRQQDDYWFGTALSRAKLPLLSSTSTASHKPSTFSLFDPTICSESDGDSSDCDLDLDFKSSGLPPGSGPNSITATFKNSASIRGQNYTSTASTSPSSSSQRFIVDKWLLLSSDIQPLITRRALDLQSHILAHLKGHNIKLNKVSSCLDSQKIQGLIYVTNLHFEKSIEIKFTFNNWQDVHYVPAYYHRTVTNAIDEFKFTIDLTSLSFFMQSKNLLHCNSHAPETCCSLKMELCCRYDVNGETYYDNNNYNNYHVELQAFTHPVVHRTTASVPNLTALSSPYSQHHSSSSFAVNSETINPRPFGSDFLISTTLSHSTLKNSPKANNTTNNTSTSRKFSDNTDYYNTSPLKHLFHNDTTLAKPSRINEVTFDFDTTPTTPIHYLLDQHPGEKHYTHSPPLSHMKINKENQAPKPATLNKNSSDSTVAIASLNENSNFKQDMPISSDMSSTSTYRNPLADVSFSTSNSTADTTTTNSSSSSIASQKPRSLQEFSSSQVRGDFFMPSPELNRQNSAPDSSAAAMDYDKLVHSYCFHDQREGSSGPQTITPSFWTRHLSPNTPPVLSPTRKHDWML</sequence>
<dbReference type="GO" id="GO:0000164">
    <property type="term" value="C:protein phosphatase type 1 complex"/>
    <property type="evidence" value="ECO:0007669"/>
    <property type="project" value="TreeGrafter"/>
</dbReference>
<dbReference type="PANTHER" id="PTHR12307:SF51">
    <property type="entry name" value="SERINE_THREONINE-PROTEIN PHOSPHATASE 1 REGULATORY SUBUNIT GAC1-RELATED"/>
    <property type="match status" value="1"/>
</dbReference>
<gene>
    <name evidence="3" type="ORF">LANO_0C04698G</name>
</gene>
<dbReference type="PANTHER" id="PTHR12307">
    <property type="entry name" value="PROTEIN PHOSPHATASE 1 REGULATORY SUBUNIT"/>
    <property type="match status" value="1"/>
</dbReference>
<dbReference type="InterPro" id="IPR038175">
    <property type="entry name" value="CBM21_dom_sf"/>
</dbReference>
<feature type="region of interest" description="Disordered" evidence="1">
    <location>
        <begin position="1"/>
        <end position="31"/>
    </location>
</feature>
<feature type="region of interest" description="Disordered" evidence="1">
    <location>
        <begin position="487"/>
        <end position="508"/>
    </location>
</feature>
<accession>A0A1G4J7E5</accession>
<evidence type="ECO:0000259" key="2">
    <source>
        <dbReference type="PROSITE" id="PS51159"/>
    </source>
</evidence>
<feature type="compositionally biased region" description="Low complexity" evidence="1">
    <location>
        <begin position="494"/>
        <end position="503"/>
    </location>
</feature>
<feature type="region of interest" description="Disordered" evidence="1">
    <location>
        <begin position="629"/>
        <end position="663"/>
    </location>
</feature>
<feature type="compositionally biased region" description="Low complexity" evidence="1">
    <location>
        <begin position="17"/>
        <end position="27"/>
    </location>
</feature>
<dbReference type="AlphaFoldDB" id="A0A1G4J7E5"/>
<feature type="compositionally biased region" description="Acidic residues" evidence="1">
    <location>
        <begin position="153"/>
        <end position="167"/>
    </location>
</feature>
<feature type="region of interest" description="Disordered" evidence="1">
    <location>
        <begin position="135"/>
        <end position="175"/>
    </location>
</feature>
<dbReference type="Pfam" id="PF03370">
    <property type="entry name" value="CBM_21"/>
    <property type="match status" value="1"/>
</dbReference>
<organism evidence="3 4">
    <name type="scientific">Lachancea nothofagi CBS 11611</name>
    <dbReference type="NCBI Taxonomy" id="1266666"/>
    <lineage>
        <taxon>Eukaryota</taxon>
        <taxon>Fungi</taxon>
        <taxon>Dikarya</taxon>
        <taxon>Ascomycota</taxon>
        <taxon>Saccharomycotina</taxon>
        <taxon>Saccharomycetes</taxon>
        <taxon>Saccharomycetales</taxon>
        <taxon>Saccharomycetaceae</taxon>
        <taxon>Lachancea</taxon>
    </lineage>
</organism>
<feature type="compositionally biased region" description="Low complexity" evidence="1">
    <location>
        <begin position="59"/>
        <end position="79"/>
    </location>
</feature>
<dbReference type="PROSITE" id="PS51159">
    <property type="entry name" value="CBM21"/>
    <property type="match status" value="1"/>
</dbReference>
<feature type="compositionally biased region" description="Polar residues" evidence="1">
    <location>
        <begin position="137"/>
        <end position="148"/>
    </location>
</feature>
<protein>
    <submittedName>
        <fullName evidence="3">LANO_0C04698g1_1</fullName>
    </submittedName>
</protein>
<dbReference type="Gene3D" id="2.60.40.2440">
    <property type="entry name" value="Carbohydrate binding type-21 domain"/>
    <property type="match status" value="1"/>
</dbReference>
<dbReference type="GO" id="GO:2001069">
    <property type="term" value="F:glycogen binding"/>
    <property type="evidence" value="ECO:0007669"/>
    <property type="project" value="TreeGrafter"/>
</dbReference>
<feature type="compositionally biased region" description="Polar residues" evidence="1">
    <location>
        <begin position="653"/>
        <end position="663"/>
    </location>
</feature>
<keyword evidence="4" id="KW-1185">Reference proteome</keyword>
<name>A0A1G4J7E5_9SACH</name>
<dbReference type="EMBL" id="LT598446">
    <property type="protein sequence ID" value="SCU85582.1"/>
    <property type="molecule type" value="Genomic_DNA"/>
</dbReference>
<evidence type="ECO:0000313" key="3">
    <source>
        <dbReference type="EMBL" id="SCU85582.1"/>
    </source>
</evidence>
<feature type="compositionally biased region" description="Low complexity" evidence="1">
    <location>
        <begin position="629"/>
        <end position="651"/>
    </location>
</feature>
<dbReference type="GO" id="GO:0005979">
    <property type="term" value="P:regulation of glycogen biosynthetic process"/>
    <property type="evidence" value="ECO:0007669"/>
    <property type="project" value="TreeGrafter"/>
</dbReference>